<evidence type="ECO:0000313" key="1">
    <source>
        <dbReference type="EMBL" id="KTD68391.1"/>
    </source>
</evidence>
<keyword evidence="2" id="KW-1185">Reference proteome</keyword>
<dbReference type="InterPro" id="IPR011250">
    <property type="entry name" value="OMP/PagP_B-barrel"/>
</dbReference>
<dbReference type="RefSeq" id="WP_058510489.1">
    <property type="nucleotide sequence ID" value="NZ_DAIOMV010000001.1"/>
</dbReference>
<reference evidence="1 2" key="1">
    <citation type="submission" date="2015-11" db="EMBL/GenBank/DDBJ databases">
        <title>Genomic analysis of 38 Legionella species identifies large and diverse effector repertoires.</title>
        <authorList>
            <person name="Burstein D."/>
            <person name="Amaro F."/>
            <person name="Zusman T."/>
            <person name="Lifshitz Z."/>
            <person name="Cohen O."/>
            <person name="Gilbert J.A."/>
            <person name="Pupko T."/>
            <person name="Shuman H.A."/>
            <person name="Segal G."/>
        </authorList>
    </citation>
    <scope>NUCLEOTIDE SEQUENCE [LARGE SCALE GENOMIC DNA]</scope>
    <source>
        <strain evidence="1 2">IMVS3376</strain>
    </source>
</reference>
<name>A0A0W0ZH48_9GAMM</name>
<evidence type="ECO:0000313" key="2">
    <source>
        <dbReference type="Proteomes" id="UP000054926"/>
    </source>
</evidence>
<dbReference type="EMBL" id="LNYY01000019">
    <property type="protein sequence ID" value="KTD68391.1"/>
    <property type="molecule type" value="Genomic_DNA"/>
</dbReference>
<dbReference type="AlphaFoldDB" id="A0A0W0ZH48"/>
<organism evidence="1 2">
    <name type="scientific">Legionella steelei</name>
    <dbReference type="NCBI Taxonomy" id="947033"/>
    <lineage>
        <taxon>Bacteria</taxon>
        <taxon>Pseudomonadati</taxon>
        <taxon>Pseudomonadota</taxon>
        <taxon>Gammaproteobacteria</taxon>
        <taxon>Legionellales</taxon>
        <taxon>Legionellaceae</taxon>
        <taxon>Legionella</taxon>
    </lineage>
</organism>
<comment type="caution">
    <text evidence="1">The sequence shown here is derived from an EMBL/GenBank/DDBJ whole genome shotgun (WGS) entry which is preliminary data.</text>
</comment>
<dbReference type="PATRIC" id="fig|947033.5.peg.1646"/>
<evidence type="ECO:0008006" key="3">
    <source>
        <dbReference type="Google" id="ProtNLM"/>
    </source>
</evidence>
<dbReference type="SUPFAM" id="SSF56925">
    <property type="entry name" value="OMPA-like"/>
    <property type="match status" value="1"/>
</dbReference>
<gene>
    <name evidence="1" type="ORF">Lste_1549</name>
</gene>
<protein>
    <recommendedName>
        <fullName evidence="3">Outer membrane protein beta-barrel domain-containing protein</fullName>
    </recommendedName>
</protein>
<proteinExistence type="predicted"/>
<sequence length="276" mass="30830">MKRKYKKDIFTMNKIVSLTLKKLYQLILRVWISGVKVTSYASLCVFSAFALAATEHAMPLDSHYLLDLSFGPAWISGSKQNPQTFKRHTDLEITFLHNKSSNSPVFNGEQFLGVQKAVTSNLMGQVGLVAAETSTIALNGSIWNGINSNFHNFNYKFRLSHIDVGVKGKLIYDSTFAMNPYVSAGIGMNFNQALGLGISSLDNNEVYNPFVENQSSNSFMYQVGAGLHEALNTHWLLSVGYQFKYIGQTHLNIDGDQLNSGNLYLNVVQFEIAYLR</sequence>
<accession>A0A0W0ZH48</accession>
<dbReference type="Proteomes" id="UP000054926">
    <property type="component" value="Unassembled WGS sequence"/>
</dbReference>
<dbReference type="Gene3D" id="2.40.160.20">
    <property type="match status" value="1"/>
</dbReference>